<reference evidence="2" key="1">
    <citation type="journal article" date="2023" name="GigaByte">
        <title>Genome assembly of the bearded iris, Iris pallida Lam.</title>
        <authorList>
            <person name="Bruccoleri R.E."/>
            <person name="Oakeley E.J."/>
            <person name="Faust A.M.E."/>
            <person name="Altorfer M."/>
            <person name="Dessus-Babus S."/>
            <person name="Burckhardt D."/>
            <person name="Oertli M."/>
            <person name="Naumann U."/>
            <person name="Petersen F."/>
            <person name="Wong J."/>
        </authorList>
    </citation>
    <scope>NUCLEOTIDE SEQUENCE</scope>
    <source>
        <strain evidence="2">GSM-AAB239-AS_SAM_17_03QT</strain>
    </source>
</reference>
<protein>
    <submittedName>
        <fullName evidence="2">Uncharacterized protein</fullName>
    </submittedName>
</protein>
<comment type="caution">
    <text evidence="2">The sequence shown here is derived from an EMBL/GenBank/DDBJ whole genome shotgun (WGS) entry which is preliminary data.</text>
</comment>
<keyword evidence="3" id="KW-1185">Reference proteome</keyword>
<reference evidence="2" key="2">
    <citation type="submission" date="2023-04" db="EMBL/GenBank/DDBJ databases">
        <authorList>
            <person name="Bruccoleri R.E."/>
            <person name="Oakeley E.J."/>
            <person name="Faust A.-M."/>
            <person name="Dessus-Babus S."/>
            <person name="Altorfer M."/>
            <person name="Burckhardt D."/>
            <person name="Oertli M."/>
            <person name="Naumann U."/>
            <person name="Petersen F."/>
            <person name="Wong J."/>
        </authorList>
    </citation>
    <scope>NUCLEOTIDE SEQUENCE</scope>
    <source>
        <strain evidence="2">GSM-AAB239-AS_SAM_17_03QT</strain>
        <tissue evidence="2">Leaf</tissue>
    </source>
</reference>
<dbReference type="Proteomes" id="UP001140949">
    <property type="component" value="Unassembled WGS sequence"/>
</dbReference>
<gene>
    <name evidence="2" type="ORF">M6B38_103575</name>
</gene>
<keyword evidence="1" id="KW-0472">Membrane</keyword>
<dbReference type="AlphaFoldDB" id="A0AAX6F2D0"/>
<evidence type="ECO:0000313" key="2">
    <source>
        <dbReference type="EMBL" id="KAJ6810570.1"/>
    </source>
</evidence>
<evidence type="ECO:0000313" key="3">
    <source>
        <dbReference type="Proteomes" id="UP001140949"/>
    </source>
</evidence>
<organism evidence="2 3">
    <name type="scientific">Iris pallida</name>
    <name type="common">Sweet iris</name>
    <dbReference type="NCBI Taxonomy" id="29817"/>
    <lineage>
        <taxon>Eukaryota</taxon>
        <taxon>Viridiplantae</taxon>
        <taxon>Streptophyta</taxon>
        <taxon>Embryophyta</taxon>
        <taxon>Tracheophyta</taxon>
        <taxon>Spermatophyta</taxon>
        <taxon>Magnoliopsida</taxon>
        <taxon>Liliopsida</taxon>
        <taxon>Asparagales</taxon>
        <taxon>Iridaceae</taxon>
        <taxon>Iridoideae</taxon>
        <taxon>Irideae</taxon>
        <taxon>Iris</taxon>
    </lineage>
</organism>
<evidence type="ECO:0000256" key="1">
    <source>
        <dbReference type="SAM" id="Phobius"/>
    </source>
</evidence>
<sequence length="79" mass="8801">MFTVHCLSSRSHTLIVISNACYTDSIVHCSGSGTMVSSLFMYHSFMFMSCTIVHIVTLFHAFQFTLFSASCRGCTLLFS</sequence>
<keyword evidence="1" id="KW-0812">Transmembrane</keyword>
<name>A0AAX6F2D0_IRIPA</name>
<feature type="transmembrane region" description="Helical" evidence="1">
    <location>
        <begin position="40"/>
        <end position="62"/>
    </location>
</feature>
<keyword evidence="1" id="KW-1133">Transmembrane helix</keyword>
<dbReference type="EMBL" id="JANAVB010032220">
    <property type="protein sequence ID" value="KAJ6810570.1"/>
    <property type="molecule type" value="Genomic_DNA"/>
</dbReference>
<proteinExistence type="predicted"/>
<accession>A0AAX6F2D0</accession>